<evidence type="ECO:0000313" key="3">
    <source>
        <dbReference type="Proteomes" id="UP000324222"/>
    </source>
</evidence>
<sequence>MNADETDLNKLEETEAAVMSLLASEADNDEAIEQSQALLTVSESYSGIGESDEFPVKEASSRTSPQDSESGLVDAPFNESTVKLSEGLSSLVSYSSSSAEVSASEDNGQDDPENNVGKAAPRVEGTVEFVEATESGSEKLPEEVQQESSLVSPGEVLAAAADALAGAADIEQVHVEEAEAVDNMAAALVKASSGMTLTTDLASMDGEEPAIPEVMKNDQEEKGKVQTPVLPEEGSVTQAHPAQEGETSTVVCTQKSKGEVENLESLAKENVKEELVTASDEKTQDAKKDEVDFKKKELMPHGKDVSKGKGIKRSLEEDTKEPAESHEIQEEKRLRKSEQTRSPSPQPQVEREEQEEEQDMLQEEEAEPMETEATQELEQESNTKTQPFDLSGIAKGDDGSHEGEGEEVGEDEGEKKDNDIQEKDKDDGKEDEESSTPSRKRKKKKRSYERPRGEGGKFMKEKPDPSMLDEETRMDYSLLQDEDSQGSASRREVRRFRCEVIVPESTEVFTAEKVVEYVWPLEGVGEHYFIQEQISQYLGIMSFKRRYPDLRRRPIDMQERDYLKEKGLVSDMACDLVNYSMANIDKSKMQEYGRKAAADAARWNANFNKEKREERRYSFDLQTFTLQMPVGRGKKLPSEYTKIGFYPVAVLPGQFTNHYREYSSQALKTMPLTTIMSAPVIADQLGSDGGSSDSEDETCDTQRTVLDDNGKEEKGGDGPRCKVCNGTKNRNKGGKPEPLIICGSCKSASESMINHKASFVNIMLELSCKLQNLSGFIISGAIY</sequence>
<reference evidence="2 3" key="1">
    <citation type="submission" date="2019-05" db="EMBL/GenBank/DDBJ databases">
        <title>Another draft genome of Portunus trituberculatus and its Hox gene families provides insights of decapod evolution.</title>
        <authorList>
            <person name="Jeong J.-H."/>
            <person name="Song I."/>
            <person name="Kim S."/>
            <person name="Choi T."/>
            <person name="Kim D."/>
            <person name="Ryu S."/>
            <person name="Kim W."/>
        </authorList>
    </citation>
    <scope>NUCLEOTIDE SEQUENCE [LARGE SCALE GENOMIC DNA]</scope>
    <source>
        <tissue evidence="2">Muscle</tissue>
    </source>
</reference>
<feature type="compositionally biased region" description="Basic and acidic residues" evidence="1">
    <location>
        <begin position="705"/>
        <end position="720"/>
    </location>
</feature>
<gene>
    <name evidence="2" type="primary">phf10</name>
    <name evidence="2" type="ORF">E2C01_020635</name>
</gene>
<feature type="compositionally biased region" description="Basic and acidic residues" evidence="1">
    <location>
        <begin position="256"/>
        <end position="339"/>
    </location>
</feature>
<feature type="compositionally biased region" description="Low complexity" evidence="1">
    <location>
        <begin position="94"/>
        <end position="105"/>
    </location>
</feature>
<feature type="compositionally biased region" description="Polar residues" evidence="1">
    <location>
        <begin position="235"/>
        <end position="255"/>
    </location>
</feature>
<comment type="caution">
    <text evidence="2">The sequence shown here is derived from an EMBL/GenBank/DDBJ whole genome shotgun (WGS) entry which is preliminary data.</text>
</comment>
<feature type="region of interest" description="Disordered" evidence="1">
    <location>
        <begin position="216"/>
        <end position="469"/>
    </location>
</feature>
<name>A0A5B7E227_PORTR</name>
<feature type="compositionally biased region" description="Basic residues" evidence="1">
    <location>
        <begin position="438"/>
        <end position="447"/>
    </location>
</feature>
<proteinExistence type="predicted"/>
<organism evidence="2 3">
    <name type="scientific">Portunus trituberculatus</name>
    <name type="common">Swimming crab</name>
    <name type="synonym">Neptunus trituberculatus</name>
    <dbReference type="NCBI Taxonomy" id="210409"/>
    <lineage>
        <taxon>Eukaryota</taxon>
        <taxon>Metazoa</taxon>
        <taxon>Ecdysozoa</taxon>
        <taxon>Arthropoda</taxon>
        <taxon>Crustacea</taxon>
        <taxon>Multicrustacea</taxon>
        <taxon>Malacostraca</taxon>
        <taxon>Eumalacostraca</taxon>
        <taxon>Eucarida</taxon>
        <taxon>Decapoda</taxon>
        <taxon>Pleocyemata</taxon>
        <taxon>Brachyura</taxon>
        <taxon>Eubrachyura</taxon>
        <taxon>Portunoidea</taxon>
        <taxon>Portunidae</taxon>
        <taxon>Portuninae</taxon>
        <taxon>Portunus</taxon>
    </lineage>
</organism>
<feature type="compositionally biased region" description="Basic and acidic residues" evidence="1">
    <location>
        <begin position="448"/>
        <end position="469"/>
    </location>
</feature>
<feature type="compositionally biased region" description="Acidic residues" evidence="1">
    <location>
        <begin position="352"/>
        <end position="379"/>
    </location>
</feature>
<feature type="compositionally biased region" description="Basic and acidic residues" evidence="1">
    <location>
        <begin position="413"/>
        <end position="428"/>
    </location>
</feature>
<accession>A0A5B7E227</accession>
<evidence type="ECO:0000256" key="1">
    <source>
        <dbReference type="SAM" id="MobiDB-lite"/>
    </source>
</evidence>
<protein>
    <submittedName>
        <fullName evidence="2">PHD finger protein 10</fullName>
    </submittedName>
</protein>
<keyword evidence="3" id="KW-1185">Reference proteome</keyword>
<dbReference type="AlphaFoldDB" id="A0A5B7E227"/>
<evidence type="ECO:0000313" key="2">
    <source>
        <dbReference type="EMBL" id="MPC27465.1"/>
    </source>
</evidence>
<feature type="region of interest" description="Disordered" evidence="1">
    <location>
        <begin position="94"/>
        <end position="152"/>
    </location>
</feature>
<feature type="region of interest" description="Disordered" evidence="1">
    <location>
        <begin position="48"/>
        <end position="78"/>
    </location>
</feature>
<dbReference type="OrthoDB" id="1903104at2759"/>
<dbReference type="CDD" id="cd21085">
    <property type="entry name" value="WH_NTD_PHF10"/>
    <property type="match status" value="1"/>
</dbReference>
<feature type="region of interest" description="Disordered" evidence="1">
    <location>
        <begin position="683"/>
        <end position="728"/>
    </location>
</feature>
<dbReference type="Proteomes" id="UP000324222">
    <property type="component" value="Unassembled WGS sequence"/>
</dbReference>
<dbReference type="EMBL" id="VSRR010001752">
    <property type="protein sequence ID" value="MPC27465.1"/>
    <property type="molecule type" value="Genomic_DNA"/>
</dbReference>